<reference evidence="3" key="1">
    <citation type="journal article" date="2019" name="Int. J. Syst. Evol. Microbiol.">
        <title>The Global Catalogue of Microorganisms (GCM) 10K type strain sequencing project: providing services to taxonomists for standard genome sequencing and annotation.</title>
        <authorList>
            <consortium name="The Broad Institute Genomics Platform"/>
            <consortium name="The Broad Institute Genome Sequencing Center for Infectious Disease"/>
            <person name="Wu L."/>
            <person name="Ma J."/>
        </authorList>
    </citation>
    <scope>NUCLEOTIDE SEQUENCE [LARGE SCALE GENOMIC DNA]</scope>
    <source>
        <strain evidence="3">CCUG 63418</strain>
    </source>
</reference>
<dbReference type="SUPFAM" id="SSF48371">
    <property type="entry name" value="ARM repeat"/>
    <property type="match status" value="1"/>
</dbReference>
<proteinExistence type="predicted"/>
<evidence type="ECO:0000256" key="1">
    <source>
        <dbReference type="SAM" id="Phobius"/>
    </source>
</evidence>
<dbReference type="RefSeq" id="WP_377101243.1">
    <property type="nucleotide sequence ID" value="NZ_JBHTHU010000019.1"/>
</dbReference>
<dbReference type="InterPro" id="IPR041916">
    <property type="entry name" value="Anti_sigma_zinc_sf"/>
</dbReference>
<dbReference type="Proteomes" id="UP001596958">
    <property type="component" value="Unassembled WGS sequence"/>
</dbReference>
<organism evidence="2 3">
    <name type="scientific">Mucilaginibacter calamicampi</name>
    <dbReference type="NCBI Taxonomy" id="1302352"/>
    <lineage>
        <taxon>Bacteria</taxon>
        <taxon>Pseudomonadati</taxon>
        <taxon>Bacteroidota</taxon>
        <taxon>Sphingobacteriia</taxon>
        <taxon>Sphingobacteriales</taxon>
        <taxon>Sphingobacteriaceae</taxon>
        <taxon>Mucilaginibacter</taxon>
    </lineage>
</organism>
<keyword evidence="1" id="KW-0812">Transmembrane</keyword>
<evidence type="ECO:0000313" key="2">
    <source>
        <dbReference type="EMBL" id="MFD0751253.1"/>
    </source>
</evidence>
<feature type="transmembrane region" description="Helical" evidence="1">
    <location>
        <begin position="102"/>
        <end position="121"/>
    </location>
</feature>
<accession>A0ABW2YXP2</accession>
<dbReference type="Gene3D" id="1.10.10.1320">
    <property type="entry name" value="Anti-sigma factor, zinc-finger domain"/>
    <property type="match status" value="1"/>
</dbReference>
<dbReference type="InterPro" id="IPR016024">
    <property type="entry name" value="ARM-type_fold"/>
</dbReference>
<name>A0ABW2YXP2_9SPHI</name>
<dbReference type="Pfam" id="PF13646">
    <property type="entry name" value="HEAT_2"/>
    <property type="match status" value="1"/>
</dbReference>
<evidence type="ECO:0000313" key="3">
    <source>
        <dbReference type="Proteomes" id="UP001596958"/>
    </source>
</evidence>
<dbReference type="InterPro" id="IPR011989">
    <property type="entry name" value="ARM-like"/>
</dbReference>
<sequence>MKCEHYEELFIGRLQRSLTMQQEADLEQHLKACPACREELAALTIVWQDMATIEAPEPSAAIEGEFNAMLKNYKQSVAQQGVAAKLRERLGQLWRRPSAWPLSYQLVLVFMSFFCGYMVFWQGKGAQQDKQLAQLSGQVNELKQMTMLAMLENPSASERMKAVSYTDQLEDTDRQVIAALLSTLNNDANVNVRLTTLEALAKLADHPEVREGLIRSVTQQESPLMQSAIADVMLKLQEKRAIKPLKKLLKDPGLNEGVREKLTQTINSLI</sequence>
<protein>
    <submittedName>
        <fullName evidence="2">HEAT repeat domain-containing protein</fullName>
    </submittedName>
</protein>
<comment type="caution">
    <text evidence="2">The sequence shown here is derived from an EMBL/GenBank/DDBJ whole genome shotgun (WGS) entry which is preliminary data.</text>
</comment>
<gene>
    <name evidence="2" type="ORF">ACFQZS_13965</name>
</gene>
<keyword evidence="1" id="KW-0472">Membrane</keyword>
<keyword evidence="3" id="KW-1185">Reference proteome</keyword>
<dbReference type="Gene3D" id="1.25.10.10">
    <property type="entry name" value="Leucine-rich Repeat Variant"/>
    <property type="match status" value="1"/>
</dbReference>
<dbReference type="EMBL" id="JBHTHU010000019">
    <property type="protein sequence ID" value="MFD0751253.1"/>
    <property type="molecule type" value="Genomic_DNA"/>
</dbReference>
<keyword evidence="1" id="KW-1133">Transmembrane helix</keyword>